<evidence type="ECO:0000313" key="1">
    <source>
        <dbReference type="EMBL" id="GBG16339.1"/>
    </source>
</evidence>
<keyword evidence="2" id="KW-1185">Reference proteome</keyword>
<dbReference type="InParanoid" id="A0A2R5FF37"/>
<dbReference type="EMBL" id="BEYU01001924">
    <property type="protein sequence ID" value="GBG16339.1"/>
    <property type="molecule type" value="Genomic_DNA"/>
</dbReference>
<gene>
    <name evidence="1" type="ORF">FCC1311_118142</name>
</gene>
<proteinExistence type="predicted"/>
<dbReference type="Proteomes" id="UP000241890">
    <property type="component" value="Unassembled WGS sequence"/>
</dbReference>
<feature type="non-terminal residue" evidence="1">
    <location>
        <position position="248"/>
    </location>
</feature>
<feature type="non-terminal residue" evidence="1">
    <location>
        <position position="1"/>
    </location>
</feature>
<evidence type="ECO:0000313" key="2">
    <source>
        <dbReference type="Proteomes" id="UP000241890"/>
    </source>
</evidence>
<sequence>LVLDVIEGIPAQYANLTAETCVNAESTVDIALSLLSLDVPNVTETIERCTAEIEELESVEDMEIKVFQANGGDLPNLVNFKESFVFEIVRYVLDAAKGPTLQNVFTALGNTSGNALSDLFELDDPEDPENGNVTFVFPIDKLDLGLDYSSEDPGFRFNPGYLRVKSVNRLLETFEFLEPLGTMTTKNRITFRDDLPLDVTISPWIELDGEAAGEQPGTVIREEIDLAIRITDLNIVAELVTAFDYEKL</sequence>
<reference evidence="1 2" key="1">
    <citation type="submission" date="2017-12" db="EMBL/GenBank/DDBJ databases">
        <title>Sequencing, de novo assembly and annotation of complete genome of a new Thraustochytrid species, strain FCC1311.</title>
        <authorList>
            <person name="Sedici K."/>
            <person name="Godart F."/>
            <person name="Aiese Cigliano R."/>
            <person name="Sanseverino W."/>
            <person name="Barakat M."/>
            <person name="Ortet P."/>
            <person name="Marechal E."/>
            <person name="Cagnac O."/>
            <person name="Amato A."/>
        </authorList>
    </citation>
    <scope>NUCLEOTIDE SEQUENCE [LARGE SCALE GENOMIC DNA]</scope>
</reference>
<accession>A0A2R5FF37</accession>
<protein>
    <submittedName>
        <fullName evidence="1">Uncharacterized protein</fullName>
    </submittedName>
</protein>
<organism evidence="1 2">
    <name type="scientific">Hondaea fermentalgiana</name>
    <dbReference type="NCBI Taxonomy" id="2315210"/>
    <lineage>
        <taxon>Eukaryota</taxon>
        <taxon>Sar</taxon>
        <taxon>Stramenopiles</taxon>
        <taxon>Bigyra</taxon>
        <taxon>Labyrinthulomycetes</taxon>
        <taxon>Thraustochytrida</taxon>
        <taxon>Thraustochytriidae</taxon>
        <taxon>Hondaea</taxon>
    </lineage>
</organism>
<dbReference type="AlphaFoldDB" id="A0A2R5FF37"/>
<name>A0A2R5FF37_9STRA</name>
<comment type="caution">
    <text evidence="1">The sequence shown here is derived from an EMBL/GenBank/DDBJ whole genome shotgun (WGS) entry which is preliminary data.</text>
</comment>